<sequence length="68" mass="7589">MRLRNVQAGRRLSVDLLPDIHPSKCVGAPYFGTKIMVIDFKLTYPNGTANAHLIYSFHTPQGAKLANY</sequence>
<reference evidence="1 2" key="1">
    <citation type="submission" date="2024-01" db="EMBL/GenBank/DDBJ databases">
        <title>The genomes of 5 underutilized Papilionoideae crops provide insights into root nodulation and disease resistanc.</title>
        <authorList>
            <person name="Yuan L."/>
        </authorList>
    </citation>
    <scope>NUCLEOTIDE SEQUENCE [LARGE SCALE GENOMIC DNA]</scope>
    <source>
        <strain evidence="1">ZHUSHIDOU_FW_LH</strain>
        <tissue evidence="1">Leaf</tissue>
    </source>
</reference>
<evidence type="ECO:0000313" key="2">
    <source>
        <dbReference type="Proteomes" id="UP001372338"/>
    </source>
</evidence>
<dbReference type="EMBL" id="JAYWIO010000005">
    <property type="protein sequence ID" value="KAK7259092.1"/>
    <property type="molecule type" value="Genomic_DNA"/>
</dbReference>
<organism evidence="1 2">
    <name type="scientific">Crotalaria pallida</name>
    <name type="common">Smooth rattlebox</name>
    <name type="synonym">Crotalaria striata</name>
    <dbReference type="NCBI Taxonomy" id="3830"/>
    <lineage>
        <taxon>Eukaryota</taxon>
        <taxon>Viridiplantae</taxon>
        <taxon>Streptophyta</taxon>
        <taxon>Embryophyta</taxon>
        <taxon>Tracheophyta</taxon>
        <taxon>Spermatophyta</taxon>
        <taxon>Magnoliopsida</taxon>
        <taxon>eudicotyledons</taxon>
        <taxon>Gunneridae</taxon>
        <taxon>Pentapetalae</taxon>
        <taxon>rosids</taxon>
        <taxon>fabids</taxon>
        <taxon>Fabales</taxon>
        <taxon>Fabaceae</taxon>
        <taxon>Papilionoideae</taxon>
        <taxon>50 kb inversion clade</taxon>
        <taxon>genistoids sensu lato</taxon>
        <taxon>core genistoids</taxon>
        <taxon>Crotalarieae</taxon>
        <taxon>Crotalaria</taxon>
    </lineage>
</organism>
<protein>
    <submittedName>
        <fullName evidence="1">Uncharacterized protein</fullName>
    </submittedName>
</protein>
<accession>A0AAN9EKT7</accession>
<comment type="caution">
    <text evidence="1">The sequence shown here is derived from an EMBL/GenBank/DDBJ whole genome shotgun (WGS) entry which is preliminary data.</text>
</comment>
<proteinExistence type="predicted"/>
<keyword evidence="2" id="KW-1185">Reference proteome</keyword>
<dbReference type="AlphaFoldDB" id="A0AAN9EKT7"/>
<name>A0AAN9EKT7_CROPI</name>
<evidence type="ECO:0000313" key="1">
    <source>
        <dbReference type="EMBL" id="KAK7259092.1"/>
    </source>
</evidence>
<gene>
    <name evidence="1" type="ORF">RIF29_24688</name>
</gene>
<dbReference type="Proteomes" id="UP001372338">
    <property type="component" value="Unassembled WGS sequence"/>
</dbReference>